<keyword evidence="1" id="KW-1133">Transmembrane helix</keyword>
<comment type="caution">
    <text evidence="2">The sequence shown here is derived from an EMBL/GenBank/DDBJ whole genome shotgun (WGS) entry which is preliminary data.</text>
</comment>
<evidence type="ECO:0000313" key="2">
    <source>
        <dbReference type="EMBL" id="KEG41570.1"/>
    </source>
</evidence>
<sequence length="91" mass="9588">MAFASFSLALVWGGVAGLRTGWIHPWERAGVLRPVPHGLGLVFTGSGLLCFTGVLTFTPVGDALVYLLTIGACLFLPGTLLVCVSRFPDRG</sequence>
<keyword evidence="1" id="KW-0472">Membrane</keyword>
<feature type="transmembrane region" description="Helical" evidence="1">
    <location>
        <begin position="64"/>
        <end position="87"/>
    </location>
</feature>
<protein>
    <recommendedName>
        <fullName evidence="4">Integral membrane protein</fullName>
    </recommendedName>
</protein>
<evidence type="ECO:0000313" key="3">
    <source>
        <dbReference type="Proteomes" id="UP000027632"/>
    </source>
</evidence>
<dbReference type="Proteomes" id="UP000027632">
    <property type="component" value="Unassembled WGS sequence"/>
</dbReference>
<keyword evidence="3" id="KW-1185">Reference proteome</keyword>
<reference evidence="2 3" key="1">
    <citation type="submission" date="2014-04" db="EMBL/GenBank/DDBJ databases">
        <title>Draft genome sequence of the novel Streptomyces griseorubens JSD-1 playing a role in carbon and nitrogen cycle.</title>
        <authorList>
            <consortium name="Shanghai Jiao Tong University"/>
            <person name="Feng H."/>
            <person name="Sun Y."/>
            <person name="Zhi Y."/>
            <person name="Mao L."/>
            <person name="Luo Y."/>
            <person name="Wei X."/>
            <person name="Zhou P."/>
        </authorList>
    </citation>
    <scope>NUCLEOTIDE SEQUENCE [LARGE SCALE GENOMIC DNA]</scope>
    <source>
        <strain evidence="2 3">JSD-1</strain>
    </source>
</reference>
<feature type="transmembrane region" description="Helical" evidence="1">
    <location>
        <begin position="41"/>
        <end position="57"/>
    </location>
</feature>
<name>A0ABR4T276_9ACTN</name>
<organism evidence="2 3">
    <name type="scientific">Streptomyces griseorubens</name>
    <dbReference type="NCBI Taxonomy" id="66897"/>
    <lineage>
        <taxon>Bacteria</taxon>
        <taxon>Bacillati</taxon>
        <taxon>Actinomycetota</taxon>
        <taxon>Actinomycetes</taxon>
        <taxon>Kitasatosporales</taxon>
        <taxon>Streptomycetaceae</taxon>
        <taxon>Streptomyces</taxon>
        <taxon>Streptomyces althioticus group</taxon>
    </lineage>
</organism>
<evidence type="ECO:0000256" key="1">
    <source>
        <dbReference type="SAM" id="Phobius"/>
    </source>
</evidence>
<keyword evidence="1" id="KW-0812">Transmembrane</keyword>
<gene>
    <name evidence="2" type="ORF">DJ64_02800</name>
</gene>
<proteinExistence type="predicted"/>
<evidence type="ECO:0008006" key="4">
    <source>
        <dbReference type="Google" id="ProtNLM"/>
    </source>
</evidence>
<dbReference type="EMBL" id="JJMG01000121">
    <property type="protein sequence ID" value="KEG41570.1"/>
    <property type="molecule type" value="Genomic_DNA"/>
</dbReference>
<accession>A0ABR4T276</accession>